<dbReference type="AlphaFoldDB" id="A0A7I7Q1D3"/>
<organism evidence="1 2">
    <name type="scientific">Mycobacterium stomatepiae</name>
    <dbReference type="NCBI Taxonomy" id="470076"/>
    <lineage>
        <taxon>Bacteria</taxon>
        <taxon>Bacillati</taxon>
        <taxon>Actinomycetota</taxon>
        <taxon>Actinomycetes</taxon>
        <taxon>Mycobacteriales</taxon>
        <taxon>Mycobacteriaceae</taxon>
        <taxon>Mycobacterium</taxon>
        <taxon>Mycobacterium simiae complex</taxon>
    </lineage>
</organism>
<gene>
    <name evidence="1" type="ORF">MSTO_03700</name>
</gene>
<keyword evidence="2" id="KW-1185">Reference proteome</keyword>
<dbReference type="KEGG" id="msto:MSTO_03700"/>
<sequence>MSAKRYRGFDQLGKAPQGVFAAASSCDGRREILGNALIQGGADEITFGREPTIQSPFTDTRAVRYRFHGRIWAQFAVDVARGAKNALDVARRVRPQLPIFQRCHRHSLTDS</sequence>
<evidence type="ECO:0000313" key="2">
    <source>
        <dbReference type="Proteomes" id="UP000467130"/>
    </source>
</evidence>
<proteinExistence type="predicted"/>
<accession>A0A7I7Q1D3</accession>
<dbReference type="PROSITE" id="PS51257">
    <property type="entry name" value="PROKAR_LIPOPROTEIN"/>
    <property type="match status" value="1"/>
</dbReference>
<dbReference type="Proteomes" id="UP000467130">
    <property type="component" value="Chromosome"/>
</dbReference>
<dbReference type="EMBL" id="AP022587">
    <property type="protein sequence ID" value="BBY20165.1"/>
    <property type="molecule type" value="Genomic_DNA"/>
</dbReference>
<evidence type="ECO:0000313" key="1">
    <source>
        <dbReference type="EMBL" id="BBY20165.1"/>
    </source>
</evidence>
<reference evidence="1 2" key="1">
    <citation type="journal article" date="2019" name="Emerg. Microbes Infect.">
        <title>Comprehensive subspecies identification of 175 nontuberculous mycobacteria species based on 7547 genomic profiles.</title>
        <authorList>
            <person name="Matsumoto Y."/>
            <person name="Kinjo T."/>
            <person name="Motooka D."/>
            <person name="Nabeya D."/>
            <person name="Jung N."/>
            <person name="Uechi K."/>
            <person name="Horii T."/>
            <person name="Iida T."/>
            <person name="Fujita J."/>
            <person name="Nakamura S."/>
        </authorList>
    </citation>
    <scope>NUCLEOTIDE SEQUENCE [LARGE SCALE GENOMIC DNA]</scope>
    <source>
        <strain evidence="1 2">JCM 17783</strain>
    </source>
</reference>
<name>A0A7I7Q1D3_9MYCO</name>
<protein>
    <submittedName>
        <fullName evidence="1">Uncharacterized protein</fullName>
    </submittedName>
</protein>